<dbReference type="Gene3D" id="3.40.50.20">
    <property type="match status" value="1"/>
</dbReference>
<dbReference type="AlphaFoldDB" id="A0AB39MQB3"/>
<proteinExistence type="predicted"/>
<dbReference type="Gene3D" id="3.30.470.20">
    <property type="entry name" value="ATP-grasp fold, B domain"/>
    <property type="match status" value="1"/>
</dbReference>
<reference evidence="1" key="1">
    <citation type="submission" date="2024-07" db="EMBL/GenBank/DDBJ databases">
        <authorList>
            <person name="Yu S.T."/>
        </authorList>
    </citation>
    <scope>NUCLEOTIDE SEQUENCE</scope>
    <source>
        <strain evidence="1">R11</strain>
    </source>
</reference>
<accession>A0AB39MQB3</accession>
<dbReference type="PANTHER" id="PTHR39217:SF1">
    <property type="entry name" value="GLUTATHIONE SYNTHETASE"/>
    <property type="match status" value="1"/>
</dbReference>
<dbReference type="GO" id="GO:0016874">
    <property type="term" value="F:ligase activity"/>
    <property type="evidence" value="ECO:0007669"/>
    <property type="project" value="UniProtKB-KW"/>
</dbReference>
<organism evidence="1">
    <name type="scientific">Streptomyces sp. R11</name>
    <dbReference type="NCBI Taxonomy" id="3238625"/>
    <lineage>
        <taxon>Bacteria</taxon>
        <taxon>Bacillati</taxon>
        <taxon>Actinomycetota</taxon>
        <taxon>Actinomycetes</taxon>
        <taxon>Kitasatosporales</taxon>
        <taxon>Streptomycetaceae</taxon>
        <taxon>Streptomyces</taxon>
    </lineage>
</organism>
<dbReference type="RefSeq" id="WP_369268643.1">
    <property type="nucleotide sequence ID" value="NZ_CP163432.1"/>
</dbReference>
<dbReference type="InterPro" id="IPR053191">
    <property type="entry name" value="DcsG_Biosynth_Enzyme"/>
</dbReference>
<dbReference type="EMBL" id="CP163432">
    <property type="protein sequence ID" value="XDQ08182.1"/>
    <property type="molecule type" value="Genomic_DNA"/>
</dbReference>
<dbReference type="SUPFAM" id="SSF56059">
    <property type="entry name" value="Glutathione synthetase ATP-binding domain-like"/>
    <property type="match status" value="1"/>
</dbReference>
<protein>
    <submittedName>
        <fullName evidence="1">RimK family alpha-L-glutamate ligase</fullName>
    </submittedName>
</protein>
<dbReference type="PANTHER" id="PTHR39217">
    <property type="match status" value="1"/>
</dbReference>
<sequence length="299" mass="33456">MISQKQVALIAPPNYEELIRGAAAVDEARVLKRAFGQLGAELSIHCFNDPAVKWSSFDAVLPKTAWNYFNEPLRFTEWLDHLAENKIQSINPVELIRWNHDKAYLADLRDAGVRVAPFHLFVAGTDPGEILETLSGVGCKNIVIKPSISGAAQKTSTATLDQPREIEALSSEILKDCGLILQPFFDEIPDVGEWSIFFIDGEITHSVLKVPKSGDFRCQEVWGARTERHEIPRWIAEVAKGAIEAAPMMPTYGRVDGFVRNGEFNLMELELIEPYFYFEHAPQGTVSRFAKAIVSKIQT</sequence>
<evidence type="ECO:0000313" key="1">
    <source>
        <dbReference type="EMBL" id="XDQ08182.1"/>
    </source>
</evidence>
<keyword evidence="1" id="KW-0436">Ligase</keyword>
<dbReference type="InterPro" id="IPR013815">
    <property type="entry name" value="ATP_grasp_subdomain_1"/>
</dbReference>
<gene>
    <name evidence="1" type="ORF">AB5J55_00045</name>
</gene>
<name>A0AB39MQB3_9ACTN</name>
<dbReference type="GO" id="GO:0005524">
    <property type="term" value="F:ATP binding"/>
    <property type="evidence" value="ECO:0007669"/>
    <property type="project" value="InterPro"/>
</dbReference>
<dbReference type="Gene3D" id="3.30.1490.20">
    <property type="entry name" value="ATP-grasp fold, A domain"/>
    <property type="match status" value="1"/>
</dbReference>